<gene>
    <name evidence="3" type="ORF">SAMN04487907_10531</name>
</gene>
<dbReference type="STRING" id="1334022.SAMN04487907_10531"/>
<dbReference type="InterPro" id="IPR003615">
    <property type="entry name" value="HNH_nuc"/>
</dbReference>
<proteinExistence type="predicted"/>
<feature type="domain" description="HNH nuclease" evidence="2">
    <location>
        <begin position="67"/>
        <end position="109"/>
    </location>
</feature>
<dbReference type="GO" id="GO:0016788">
    <property type="term" value="F:hydrolase activity, acting on ester bonds"/>
    <property type="evidence" value="ECO:0007669"/>
    <property type="project" value="InterPro"/>
</dbReference>
<dbReference type="EMBL" id="FOKV01000005">
    <property type="protein sequence ID" value="SFC50737.1"/>
    <property type="molecule type" value="Genomic_DNA"/>
</dbReference>
<dbReference type="RefSeq" id="WP_092542930.1">
    <property type="nucleotide sequence ID" value="NZ_FOKV01000005.1"/>
</dbReference>
<dbReference type="AlphaFoldDB" id="A0A1I1JQ08"/>
<evidence type="ECO:0000259" key="1">
    <source>
        <dbReference type="Pfam" id="PF07463"/>
    </source>
</evidence>
<dbReference type="InterPro" id="IPR044925">
    <property type="entry name" value="His-Me_finger_sf"/>
</dbReference>
<feature type="domain" description="NUMOD4" evidence="1">
    <location>
        <begin position="8"/>
        <end position="56"/>
    </location>
</feature>
<dbReference type="Pfam" id="PF13392">
    <property type="entry name" value="HNH_3"/>
    <property type="match status" value="1"/>
</dbReference>
<evidence type="ECO:0000313" key="3">
    <source>
        <dbReference type="EMBL" id="SFC50737.1"/>
    </source>
</evidence>
<dbReference type="InterPro" id="IPR010902">
    <property type="entry name" value="NUMOD4"/>
</dbReference>
<dbReference type="Gene3D" id="3.90.75.20">
    <property type="match status" value="1"/>
</dbReference>
<evidence type="ECO:0000313" key="4">
    <source>
        <dbReference type="Proteomes" id="UP000199438"/>
    </source>
</evidence>
<dbReference type="Proteomes" id="UP000199438">
    <property type="component" value="Unassembled WGS sequence"/>
</dbReference>
<dbReference type="Pfam" id="PF07463">
    <property type="entry name" value="NUMOD4"/>
    <property type="match status" value="1"/>
</dbReference>
<organism evidence="3 4">
    <name type="scientific">Zunongwangia mangrovi</name>
    <dbReference type="NCBI Taxonomy" id="1334022"/>
    <lineage>
        <taxon>Bacteria</taxon>
        <taxon>Pseudomonadati</taxon>
        <taxon>Bacteroidota</taxon>
        <taxon>Flavobacteriia</taxon>
        <taxon>Flavobacteriales</taxon>
        <taxon>Flavobacteriaceae</taxon>
        <taxon>Zunongwangia</taxon>
    </lineage>
</organism>
<evidence type="ECO:0000259" key="2">
    <source>
        <dbReference type="Pfam" id="PF13392"/>
    </source>
</evidence>
<protein>
    <submittedName>
        <fullName evidence="3">NUMOD4 motif-containing protein</fullName>
    </submittedName>
</protein>
<dbReference type="SUPFAM" id="SSF54060">
    <property type="entry name" value="His-Me finger endonucleases"/>
    <property type="match status" value="1"/>
</dbReference>
<reference evidence="4" key="1">
    <citation type="submission" date="2016-10" db="EMBL/GenBank/DDBJ databases">
        <authorList>
            <person name="Varghese N."/>
            <person name="Submissions S."/>
        </authorList>
    </citation>
    <scope>NUCLEOTIDE SEQUENCE [LARGE SCALE GENOMIC DNA]</scope>
    <source>
        <strain evidence="4">DSM 24499</strain>
    </source>
</reference>
<keyword evidence="4" id="KW-1185">Reference proteome</keyword>
<dbReference type="OrthoDB" id="6631788at2"/>
<sequence length="183" mass="22052">MIRSYFNEQWKEVEFGDNVSDEIRYKISNLGRVIKITEEGEELQEKRLGNGYEMIRIKLKNGVWSSRYTHKILAENFLEPKEGQRYVIHLNYDKTDNRLENLQWATKREKEIHQFSNPENKNIKRKLPSHAKLTETKVKFIKRKIFDPNRRTRLKMIAKQFGISEMQLHRIKTGENWGHVTEY</sequence>
<accession>A0A1I1JQ08</accession>
<name>A0A1I1JQ08_9FLAO</name>